<protein>
    <submittedName>
        <fullName evidence="2">Prevent-host-death family protein</fullName>
    </submittedName>
</protein>
<reference evidence="2" key="1">
    <citation type="submission" date="2013-08" db="EMBL/GenBank/DDBJ databases">
        <authorList>
            <person name="Mendez C."/>
            <person name="Richter M."/>
            <person name="Ferrer M."/>
            <person name="Sanchez J."/>
        </authorList>
    </citation>
    <scope>NUCLEOTIDE SEQUENCE</scope>
</reference>
<name>T1BKC2_9ZZZZ</name>
<reference evidence="2" key="2">
    <citation type="journal article" date="2014" name="ISME J.">
        <title>Microbial stratification in low pH oxic and suboxic macroscopic growths along an acid mine drainage.</title>
        <authorList>
            <person name="Mendez-Garcia C."/>
            <person name="Mesa V."/>
            <person name="Sprenger R.R."/>
            <person name="Richter M."/>
            <person name="Diez M.S."/>
            <person name="Solano J."/>
            <person name="Bargiela R."/>
            <person name="Golyshina O.V."/>
            <person name="Manteca A."/>
            <person name="Ramos J.L."/>
            <person name="Gallego J.R."/>
            <person name="Llorente I."/>
            <person name="Martins Dos Santos V.A."/>
            <person name="Jensen O.N."/>
            <person name="Pelaez A.I."/>
            <person name="Sanchez J."/>
            <person name="Ferrer M."/>
        </authorList>
    </citation>
    <scope>NUCLEOTIDE SEQUENCE</scope>
</reference>
<dbReference type="InterPro" id="IPR036165">
    <property type="entry name" value="YefM-like_sf"/>
</dbReference>
<proteinExistence type="inferred from homology"/>
<dbReference type="SUPFAM" id="SSF143120">
    <property type="entry name" value="YefM-like"/>
    <property type="match status" value="1"/>
</dbReference>
<gene>
    <name evidence="2" type="ORF">B2A_06012</name>
</gene>
<accession>T1BKC2</accession>
<comment type="similarity">
    <text evidence="1">Belongs to the phD/YefM antitoxin family.</text>
</comment>
<organism evidence="2">
    <name type="scientific">mine drainage metagenome</name>
    <dbReference type="NCBI Taxonomy" id="410659"/>
    <lineage>
        <taxon>unclassified sequences</taxon>
        <taxon>metagenomes</taxon>
        <taxon>ecological metagenomes</taxon>
    </lineage>
</organism>
<evidence type="ECO:0000256" key="1">
    <source>
        <dbReference type="ARBA" id="ARBA00009981"/>
    </source>
</evidence>
<dbReference type="PANTHER" id="PTHR35377">
    <property type="entry name" value="ANTITOXIN VAPB49-RELATED-RELATED"/>
    <property type="match status" value="1"/>
</dbReference>
<dbReference type="EMBL" id="AUZZ01004214">
    <property type="protein sequence ID" value="EQD54435.1"/>
    <property type="molecule type" value="Genomic_DNA"/>
</dbReference>
<feature type="non-terminal residue" evidence="2">
    <location>
        <position position="66"/>
    </location>
</feature>
<evidence type="ECO:0000313" key="2">
    <source>
        <dbReference type="EMBL" id="EQD54435.1"/>
    </source>
</evidence>
<comment type="caution">
    <text evidence="2">The sequence shown here is derived from an EMBL/GenBank/DDBJ whole genome shotgun (WGS) entry which is preliminary data.</text>
</comment>
<dbReference type="PANTHER" id="PTHR35377:SF5">
    <property type="entry name" value="ANTITOXIN VAPB46"/>
    <property type="match status" value="1"/>
</dbReference>
<dbReference type="AlphaFoldDB" id="T1BKC2"/>
<dbReference type="Gene3D" id="3.40.1620.10">
    <property type="entry name" value="YefM-like domain"/>
    <property type="match status" value="1"/>
</dbReference>
<sequence>MWRHMLPLQHMDTIGVRELQQHASAALRRVELGETLGITARGRLIAVLSAPSTAWGAGALVASGRV</sequence>
<dbReference type="InterPro" id="IPR051416">
    <property type="entry name" value="phD-YefM_TA_antitoxins"/>
</dbReference>
<dbReference type="GO" id="GO:0097351">
    <property type="term" value="F:toxin sequestering activity"/>
    <property type="evidence" value="ECO:0007669"/>
    <property type="project" value="TreeGrafter"/>
</dbReference>